<keyword evidence="2" id="KW-1185">Reference proteome</keyword>
<dbReference type="AlphaFoldDB" id="A0A915IPX4"/>
<name>A0A915IPX4_ROMCU</name>
<keyword evidence="1" id="KW-0472">Membrane</keyword>
<evidence type="ECO:0000313" key="3">
    <source>
        <dbReference type="WBParaSite" id="nRc.2.0.1.t15920-RA"/>
    </source>
</evidence>
<feature type="transmembrane region" description="Helical" evidence="1">
    <location>
        <begin position="193"/>
        <end position="213"/>
    </location>
</feature>
<accession>A0A915IPX4</accession>
<organism evidence="2 3">
    <name type="scientific">Romanomermis culicivorax</name>
    <name type="common">Nematode worm</name>
    <dbReference type="NCBI Taxonomy" id="13658"/>
    <lineage>
        <taxon>Eukaryota</taxon>
        <taxon>Metazoa</taxon>
        <taxon>Ecdysozoa</taxon>
        <taxon>Nematoda</taxon>
        <taxon>Enoplea</taxon>
        <taxon>Dorylaimia</taxon>
        <taxon>Mermithida</taxon>
        <taxon>Mermithoidea</taxon>
        <taxon>Mermithidae</taxon>
        <taxon>Romanomermis</taxon>
    </lineage>
</organism>
<protein>
    <submittedName>
        <fullName evidence="3">Uncharacterized protein</fullName>
    </submittedName>
</protein>
<keyword evidence="1" id="KW-0812">Transmembrane</keyword>
<dbReference type="WBParaSite" id="nRc.2.0.1.t15920-RA">
    <property type="protein sequence ID" value="nRc.2.0.1.t15920-RA"/>
    <property type="gene ID" value="nRc.2.0.1.g15920"/>
</dbReference>
<evidence type="ECO:0000313" key="2">
    <source>
        <dbReference type="Proteomes" id="UP000887565"/>
    </source>
</evidence>
<proteinExistence type="predicted"/>
<dbReference type="Proteomes" id="UP000887565">
    <property type="component" value="Unplaced"/>
</dbReference>
<keyword evidence="1" id="KW-1133">Transmembrane helix</keyword>
<evidence type="ECO:0000256" key="1">
    <source>
        <dbReference type="SAM" id="Phobius"/>
    </source>
</evidence>
<sequence length="246" mass="28426">MHMRIRQQEIDLGPKTSKKRTLLCLNEMCSNQNRYHHIIQQPEQDSRLRCSAAFSDARAQTWSKKRKTLSVVKQIWIHTPRKSSWAYLDDEQELMNRDTIVTSELSHLGAKVDTRRCPTIFQNEIPSCFQIMKQTELKLDKNYCNVSNMQHKCSRGPPSKKLWPLKLPVNKFFRPSSASKICFKVEKSCKSSIFCIIVWLFGLASITEIFLGVSTAGIDERCTLVQSRRSKPQSFSALRAGNHNYL</sequence>
<reference evidence="3" key="1">
    <citation type="submission" date="2022-11" db="UniProtKB">
        <authorList>
            <consortium name="WormBaseParasite"/>
        </authorList>
    </citation>
    <scope>IDENTIFICATION</scope>
</reference>